<feature type="region of interest" description="Disordered" evidence="7">
    <location>
        <begin position="2355"/>
        <end position="2374"/>
    </location>
</feature>
<dbReference type="Gene3D" id="3.40.850.10">
    <property type="entry name" value="Kinesin motor domain"/>
    <property type="match status" value="2"/>
</dbReference>
<dbReference type="InterPro" id="IPR001609">
    <property type="entry name" value="Myosin_head_motor_dom-like"/>
</dbReference>
<dbReference type="GO" id="GO:0005524">
    <property type="term" value="F:ATP binding"/>
    <property type="evidence" value="ECO:0007669"/>
    <property type="project" value="UniProtKB-UniRule"/>
</dbReference>
<keyword evidence="11" id="KW-1185">Reference proteome</keyword>
<proteinExistence type="inferred from homology"/>
<evidence type="ECO:0000256" key="5">
    <source>
        <dbReference type="ARBA" id="ARBA00023203"/>
    </source>
</evidence>
<feature type="region of interest" description="Actin-binding" evidence="6">
    <location>
        <begin position="2065"/>
        <end position="2087"/>
    </location>
</feature>
<feature type="domain" description="Myosin motor" evidence="9">
    <location>
        <begin position="55"/>
        <end position="786"/>
    </location>
</feature>
<dbReference type="PROSITE" id="PS50106">
    <property type="entry name" value="PDZ"/>
    <property type="match status" value="1"/>
</dbReference>
<feature type="region of interest" description="Actin-binding" evidence="6">
    <location>
        <begin position="672"/>
        <end position="694"/>
    </location>
</feature>
<evidence type="ECO:0000259" key="9">
    <source>
        <dbReference type="PROSITE" id="PS51456"/>
    </source>
</evidence>
<dbReference type="PANTHER" id="PTHR13140">
    <property type="entry name" value="MYOSIN"/>
    <property type="match status" value="1"/>
</dbReference>
<dbReference type="Gene3D" id="2.30.42.10">
    <property type="match status" value="1"/>
</dbReference>
<dbReference type="Gene3D" id="1.10.10.820">
    <property type="match status" value="2"/>
</dbReference>
<dbReference type="SMART" id="SM00015">
    <property type="entry name" value="IQ"/>
    <property type="match status" value="7"/>
</dbReference>
<dbReference type="STRING" id="1202772.A0A1V9YJ09"/>
<dbReference type="GO" id="GO:0007015">
    <property type="term" value="P:actin filament organization"/>
    <property type="evidence" value="ECO:0007669"/>
    <property type="project" value="TreeGrafter"/>
</dbReference>
<dbReference type="GO" id="GO:0005737">
    <property type="term" value="C:cytoplasm"/>
    <property type="evidence" value="ECO:0007669"/>
    <property type="project" value="TreeGrafter"/>
</dbReference>
<dbReference type="Pfam" id="PF00612">
    <property type="entry name" value="IQ"/>
    <property type="match status" value="1"/>
</dbReference>
<evidence type="ECO:0000256" key="2">
    <source>
        <dbReference type="ARBA" id="ARBA00022840"/>
    </source>
</evidence>
<accession>A0A1V9YJ09</accession>
<comment type="caution">
    <text evidence="10">The sequence shown here is derived from an EMBL/GenBank/DDBJ whole genome shotgun (WGS) entry which is preliminary data.</text>
</comment>
<sequence length="2691" mass="297001">MEVGQRVWAWHAGAWHLAPVQQVEADHVVVGLPAGAAEVPASALHPVNPDEQRVDGVEDLTTLVHLHEPAILNALKARFGKKLIYTRTGAILVAINPFQNLPTLYADDAKKTYMAAAADEALPPHVYTIADKTFRAITSTAPDACRSQSILVSGESGAGKTETTKIIMNYLASVSSVNPQDASTEKDNVRDRILESNPILESFGNARTTRNNNSSRFGKFIRLGFDPSGSLLGASISTYLLERVRIVSQAIGERNYHIFYELLRGASADELTSFGLTQPMAHYSYLNTTECYDRQDGVDDARQFAATRQAMTTVGLTPVEQSSVFQLMAAVLHIGNIKFTKKGVDGARFHDHAKASVTTVCTLLGLVPSDLEAALCTREIIAGFEPVRMNLSVETASMMRDVLAKTVYARVFDWLVDRINVSIAYAGASPSHSESGGSPTIGIVDIFGFEIFASNSLEQLCINYANEKLQQLFTKYVFEMEQKEYAREAIPWSFIDYPNNDACVALFEGRPSGLFCLLDEQSRLSKGNDRTLAAKYYASFPRSTVFAASKLEQGLCKFTVAHYAGRVQYATKGFCDKNKDHVPEEALIALTTSSNIFVADLFEDWEYTSNRGDHDDAQRHSTPELQAVSATAKLPARSSFSSQPSLSPSRKLSHRTSAVLASTVSLKFKVQLSSLLATLSASVPHFVRCIKPNDAMAADAFDATRVLEQLRCSGLVETTKISRMGLPIRLSFDAFVAAAQCLHPAESSAARMAGRLRAVVSAPYHVGKTKMFLSHAAFEQLTAAVAAKRAAAATTLQAYARQHLAQTAYRSLRAKTIIAQAAVRAVVYKRRFRRQRAAAVALQRHWRRVLHGRALLLHATRLQAAGSVVAHWKSVVATQQRRRRQRDALLGAWATSWRAAKAAALARVVHALAQWQQVVLWRSRCRHRRATLVLQFVTACRAKRAQTAATVAHWQDLVVHNTNLRRRLVEQFVALCRANRVRAAGVVAHWQGIATRNKELRRLVVRRFVQEHQVAKAVMGTWNTQPEAEHSSSDDDEDAVHVVRLSALSTGSRRRASSASLSEQFTLRWERGVLGLSFDVTSGAIVCRKHTALSDCAGIADVAIGDQLLAIGEHVLCADDDAATALAEMLPPVSLRFLRGPRRRTSSACSCACGDVVTIGATPILESDAADVDAKAFEVLLSTDVAVAFSWQPRRCDADGFVRPAVDAFRGPTTTVPGLRRLQPGDVLVQVGGTPTAHLTFDASIDLVASAPRPVALRFVPGDREATRRRSARDLLAWLFHTHVVSLVWADDVLGAELRRVRYSEQLRVTKLHGTGALAAWNLGAARPEDRVAVGDVLVRLDDAPMAFAAALELLQARQSQATAPPLRLTFERPSPYALAKAGVARRLDALIDWAEADDLVWRLLCGMEIGTPVWVLHDDKWRRAVVHATTDASLACRLTDAIDEASQVLAFRVDDVGRCVFVCNPIELRETGVEDLTVLVHLHEPAILHTLKVRFGKKEIYTSTGSILVAVNPFQALPHLYEEAVKRRYITHGSRRTAGEKLRPLPPHVYSVSDKAFRDMNMPTDATCNQSILVSGESGAGKTETTKIIMHYLASVSSATTHDSGNAERESVRNRVLESNPILEAFGNARTNRNNNSSRFGKFIRLGFDRAGSLLGASISTYLLERVRLVSQAIGERNYHIFYELLRGASPDELAALGLSQVQDYKYLNQSQCYDRQDGVDDSEQYAKTRHAMTTIGMSTDEQWRVLQLVAAVLLLGNLEFTRKGGEASQFAADARALVATVGGLLGIEVSTIEHGLTTKQIKVGGEVITKGLTEPEAYSSRDALAKTIYARVFDWLVERINQSISYDGATAPLHSRFIGVVDIFGFEIFASNSLEQLCINFANEKLQQLFAKYVFEMEQAEYAAEAIPWSFVEYPNNDACVALFEARPIGLFSLLDEQCVIPRGNDAQLAAKFYDVFDGHSHLSSTKLQRGKCQFAIVHYAGDVVYTATGFCDKNKDSVHVEALDLLATSAHTFVQHLFAAADDRRFTDGRRSTTPSLKLRASESPPRRAGASSVVLKFKAELSTLLELLHATVPHFIRCIKPNDELNPATFDDARVVEQLRCSGVLEAVKISRAGYPVRMLHASFLQHYRCLAPGALPLADLLPTLLPPTDSGLPPFQVGVTKVFLLQTAYEHLNRCKVQVQAAAVHCLQRVGRGFVARVAYRRLRHAVLVVQTFVRRQQRRRVMRRRQRQSRGSVCIQAHWRGYRARSEHRARVCATRLLQRVWRGHRGRVSAAQMRRQLQAEAIIARALAKQKADEEAARAKRAAAEIKAAAMYPQTMDAPTAAKMGPLLPSLGASRPIVESAVVFEEFSSSDEEEDSKDTASTASTAASKDSEYEINWECGMLGLYFESDEVTGLPVVRRVHETLSTCADIFDVSPGDILLSVGGKRVHNNDIRHILRLLQDIDKPVALRFQRTTNSEAHREPSLMSDEYEVLWRDNVPLGLGFKPDKKKEMPSVSKCRGNPQIPGMFNVRLGDYLTAINEISTYRVEFARVIKLLEDGPRPVVLRFLRADLDEALLESSRASEASTRESSLRFSRMSTMSLNPKRDDSLYNITWKEEDGALGLVVKQALSSFYPEVTKVKPEGAILRQPNKVHVGDLLISINNNNISKMGFRNAMHLLQIGPKPVLLTFQKQGRASHVGIPASI</sequence>
<keyword evidence="4 6" id="KW-0505">Motor protein</keyword>
<evidence type="ECO:0000256" key="1">
    <source>
        <dbReference type="ARBA" id="ARBA00022741"/>
    </source>
</evidence>
<evidence type="ECO:0000256" key="7">
    <source>
        <dbReference type="SAM" id="MobiDB-lite"/>
    </source>
</evidence>
<dbReference type="Gene3D" id="1.20.120.720">
    <property type="entry name" value="Myosin VI head, motor domain, U50 subdomain"/>
    <property type="match status" value="2"/>
</dbReference>
<dbReference type="InterPro" id="IPR036961">
    <property type="entry name" value="Kinesin_motor_dom_sf"/>
</dbReference>
<gene>
    <name evidence="10" type="ORF">ACHHYP_11580</name>
</gene>
<dbReference type="OrthoDB" id="6108017at2759"/>
<dbReference type="GO" id="GO:0016459">
    <property type="term" value="C:myosin complex"/>
    <property type="evidence" value="ECO:0007669"/>
    <property type="project" value="UniProtKB-KW"/>
</dbReference>
<dbReference type="Proteomes" id="UP000243579">
    <property type="component" value="Unassembled WGS sequence"/>
</dbReference>
<dbReference type="GO" id="GO:0016020">
    <property type="term" value="C:membrane"/>
    <property type="evidence" value="ECO:0007669"/>
    <property type="project" value="TreeGrafter"/>
</dbReference>
<comment type="similarity">
    <text evidence="6">Belongs to the TRAFAC class myosin-kinesin ATPase superfamily. Myosin family.</text>
</comment>
<feature type="binding site" evidence="6">
    <location>
        <begin position="1577"/>
        <end position="1584"/>
    </location>
    <ligand>
        <name>ATP</name>
        <dbReference type="ChEBI" id="CHEBI:30616"/>
    </ligand>
</feature>
<keyword evidence="1 6" id="KW-0547">Nucleotide-binding</keyword>
<dbReference type="Gene3D" id="1.20.58.530">
    <property type="match status" value="2"/>
</dbReference>
<dbReference type="SUPFAM" id="SSF52540">
    <property type="entry name" value="P-loop containing nucleoside triphosphate hydrolases"/>
    <property type="match status" value="2"/>
</dbReference>
<dbReference type="Gene3D" id="1.20.5.4820">
    <property type="match status" value="2"/>
</dbReference>
<dbReference type="PANTHER" id="PTHR13140:SF845">
    <property type="entry name" value="MYOSIN-LIKE PROTEIN"/>
    <property type="match status" value="1"/>
</dbReference>
<dbReference type="SUPFAM" id="SSF50156">
    <property type="entry name" value="PDZ domain-like"/>
    <property type="match status" value="3"/>
</dbReference>
<feature type="domain" description="Myosin motor" evidence="9">
    <location>
        <begin position="1472"/>
        <end position="2182"/>
    </location>
</feature>
<feature type="domain" description="PDZ" evidence="8">
    <location>
        <begin position="2602"/>
        <end position="2680"/>
    </location>
</feature>
<dbReference type="SMART" id="SM00228">
    <property type="entry name" value="PDZ"/>
    <property type="match status" value="5"/>
</dbReference>
<keyword evidence="3 6" id="KW-0518">Myosin</keyword>
<dbReference type="EMBL" id="JNBR01001635">
    <property type="protein sequence ID" value="OQR85666.1"/>
    <property type="molecule type" value="Genomic_DNA"/>
</dbReference>
<protein>
    <submittedName>
        <fullName evidence="10">Myosin-like protein</fullName>
    </submittedName>
</protein>
<dbReference type="InterPro" id="IPR000048">
    <property type="entry name" value="IQ_motif_EF-hand-BS"/>
</dbReference>
<dbReference type="InterPro" id="IPR027417">
    <property type="entry name" value="P-loop_NTPase"/>
</dbReference>
<feature type="binding site" evidence="6">
    <location>
        <begin position="154"/>
        <end position="161"/>
    </location>
    <ligand>
        <name>ATP</name>
        <dbReference type="ChEBI" id="CHEBI:30616"/>
    </ligand>
</feature>
<dbReference type="PROSITE" id="PS51456">
    <property type="entry name" value="MYOSIN_MOTOR"/>
    <property type="match status" value="2"/>
</dbReference>
<evidence type="ECO:0000256" key="6">
    <source>
        <dbReference type="PROSITE-ProRule" id="PRU00782"/>
    </source>
</evidence>
<dbReference type="Gene3D" id="1.20.5.190">
    <property type="match status" value="1"/>
</dbReference>
<evidence type="ECO:0000256" key="4">
    <source>
        <dbReference type="ARBA" id="ARBA00023175"/>
    </source>
</evidence>
<evidence type="ECO:0000256" key="3">
    <source>
        <dbReference type="ARBA" id="ARBA00023123"/>
    </source>
</evidence>
<dbReference type="InterPro" id="IPR036034">
    <property type="entry name" value="PDZ_sf"/>
</dbReference>
<name>A0A1V9YJ09_ACHHY</name>
<evidence type="ECO:0000313" key="10">
    <source>
        <dbReference type="EMBL" id="OQR85666.1"/>
    </source>
</evidence>
<dbReference type="PRINTS" id="PR00193">
    <property type="entry name" value="MYOSINHEAVY"/>
</dbReference>
<dbReference type="Pfam" id="PF00063">
    <property type="entry name" value="Myosin_head"/>
    <property type="match status" value="2"/>
</dbReference>
<dbReference type="PROSITE" id="PS50096">
    <property type="entry name" value="IQ"/>
    <property type="match status" value="4"/>
</dbReference>
<dbReference type="InterPro" id="IPR001478">
    <property type="entry name" value="PDZ"/>
</dbReference>
<evidence type="ECO:0000259" key="8">
    <source>
        <dbReference type="PROSITE" id="PS50106"/>
    </source>
</evidence>
<reference evidence="10 11" key="1">
    <citation type="journal article" date="2014" name="Genome Biol. Evol.">
        <title>The secreted proteins of Achlya hypogyna and Thraustotheca clavata identify the ancestral oomycete secretome and reveal gene acquisitions by horizontal gene transfer.</title>
        <authorList>
            <person name="Misner I."/>
            <person name="Blouin N."/>
            <person name="Leonard G."/>
            <person name="Richards T.A."/>
            <person name="Lane C.E."/>
        </authorList>
    </citation>
    <scope>NUCLEOTIDE SEQUENCE [LARGE SCALE GENOMIC DNA]</scope>
    <source>
        <strain evidence="10 11">ATCC 48635</strain>
    </source>
</reference>
<keyword evidence="2 6" id="KW-0067">ATP-binding</keyword>
<dbReference type="GO" id="GO:0000146">
    <property type="term" value="F:microfilament motor activity"/>
    <property type="evidence" value="ECO:0007669"/>
    <property type="project" value="TreeGrafter"/>
</dbReference>
<evidence type="ECO:0000313" key="11">
    <source>
        <dbReference type="Proteomes" id="UP000243579"/>
    </source>
</evidence>
<dbReference type="GO" id="GO:0051015">
    <property type="term" value="F:actin filament binding"/>
    <property type="evidence" value="ECO:0007669"/>
    <property type="project" value="TreeGrafter"/>
</dbReference>
<dbReference type="SMART" id="SM00242">
    <property type="entry name" value="MYSc"/>
    <property type="match status" value="2"/>
</dbReference>
<keyword evidence="5 6" id="KW-0009">Actin-binding</keyword>
<dbReference type="FunFam" id="1.10.10.820:FF:000001">
    <property type="entry name" value="Myosin heavy chain"/>
    <property type="match status" value="2"/>
</dbReference>
<organism evidence="10 11">
    <name type="scientific">Achlya hypogyna</name>
    <name type="common">Oomycete</name>
    <name type="synonym">Protoachlya hypogyna</name>
    <dbReference type="NCBI Taxonomy" id="1202772"/>
    <lineage>
        <taxon>Eukaryota</taxon>
        <taxon>Sar</taxon>
        <taxon>Stramenopiles</taxon>
        <taxon>Oomycota</taxon>
        <taxon>Saprolegniomycetes</taxon>
        <taxon>Saprolegniales</taxon>
        <taxon>Achlyaceae</taxon>
        <taxon>Achlya</taxon>
    </lineage>
</organism>